<dbReference type="NCBIfam" id="TIGR00787">
    <property type="entry name" value="dctP"/>
    <property type="match status" value="1"/>
</dbReference>
<comment type="similarity">
    <text evidence="1">Belongs to the bacterial solute-binding protein 7 family.</text>
</comment>
<dbReference type="Pfam" id="PF03480">
    <property type="entry name" value="DctP"/>
    <property type="match status" value="1"/>
</dbReference>
<dbReference type="NCBIfam" id="NF037995">
    <property type="entry name" value="TRAP_S1"/>
    <property type="match status" value="1"/>
</dbReference>
<dbReference type="RefSeq" id="WP_015556462.1">
    <property type="nucleotide sequence ID" value="NC_021038.1"/>
</dbReference>
<evidence type="ECO:0000256" key="4">
    <source>
        <dbReference type="SAM" id="SignalP"/>
    </source>
</evidence>
<keyword evidence="5" id="KW-0675">Receptor</keyword>
<organism evidence="5 6">
    <name type="scientific">Fretibacterium fastidiosum</name>
    <dbReference type="NCBI Taxonomy" id="651822"/>
    <lineage>
        <taxon>Bacteria</taxon>
        <taxon>Thermotogati</taxon>
        <taxon>Synergistota</taxon>
        <taxon>Synergistia</taxon>
        <taxon>Synergistales</taxon>
        <taxon>Aminobacteriaceae</taxon>
        <taxon>Fretibacterium</taxon>
    </lineage>
</organism>
<feature type="chain" id="PRO_5044497003" evidence="4">
    <location>
        <begin position="21"/>
        <end position="326"/>
    </location>
</feature>
<reference evidence="5 6" key="2">
    <citation type="submission" date="2010-03" db="EMBL/GenBank/DDBJ databases">
        <authorList>
            <person name="Pajon A."/>
        </authorList>
    </citation>
    <scope>NUCLEOTIDE SEQUENCE [LARGE SCALE GENOMIC DNA]</scope>
    <source>
        <strain evidence="5 6">SGP1</strain>
    </source>
</reference>
<dbReference type="KEGG" id="sbr:SY1_11390"/>
<keyword evidence="3 4" id="KW-0732">Signal</keyword>
<dbReference type="InterPro" id="IPR004682">
    <property type="entry name" value="TRAP_DctP"/>
</dbReference>
<evidence type="ECO:0000313" key="5">
    <source>
        <dbReference type="EMBL" id="CBL28315.1"/>
    </source>
</evidence>
<proteinExistence type="inferred from homology"/>
<evidence type="ECO:0000313" key="6">
    <source>
        <dbReference type="Proteomes" id="UP000008957"/>
    </source>
</evidence>
<dbReference type="GO" id="GO:0030288">
    <property type="term" value="C:outer membrane-bounded periplasmic space"/>
    <property type="evidence" value="ECO:0007669"/>
    <property type="project" value="InterPro"/>
</dbReference>
<dbReference type="InterPro" id="IPR038404">
    <property type="entry name" value="TRAP_DctP_sf"/>
</dbReference>
<dbReference type="InterPro" id="IPR018389">
    <property type="entry name" value="DctP_fam"/>
</dbReference>
<evidence type="ECO:0000256" key="3">
    <source>
        <dbReference type="ARBA" id="ARBA00022729"/>
    </source>
</evidence>
<dbReference type="PANTHER" id="PTHR33376:SF7">
    <property type="entry name" value="C4-DICARBOXYLATE-BINDING PROTEIN DCTB"/>
    <property type="match status" value="1"/>
</dbReference>
<feature type="signal peptide" evidence="4">
    <location>
        <begin position="1"/>
        <end position="20"/>
    </location>
</feature>
<dbReference type="AlphaFoldDB" id="A0AB94IX12"/>
<sequence>MKKFLGAALLVLIAASGVQAADYTIKLGYIGSESHPTMTVMKDVFAKQIEEGSAGKIKVELYPNGQLGGDRELCEGVQLGAIQMAIPSSSVLAGFEKRIQVLDLPYLFTTREAAFAAVDGVLGEKLNGLTAEKGILILGYQENGFRHVTNNRNPIHTPDDMKGLKIRTMENPMHIAFFKALGANPTPMSWGELYTALQQGTVDAQENPYAMIDDGKFYEVQKYVSETGHVFSFEVLIANKAFIDGLPEALRDLVLKAAKDATEAQRKAMAEEEESFKKKVTEAGMTANELTAEEKKPFVAATAEVYPQFADELGQDLMEIIKQVQK</sequence>
<name>A0AB94IX12_9BACT</name>
<dbReference type="Gene3D" id="3.40.190.170">
    <property type="entry name" value="Bacterial extracellular solute-binding protein, family 7"/>
    <property type="match status" value="1"/>
</dbReference>
<evidence type="ECO:0000256" key="1">
    <source>
        <dbReference type="ARBA" id="ARBA00009023"/>
    </source>
</evidence>
<dbReference type="PANTHER" id="PTHR33376">
    <property type="match status" value="1"/>
</dbReference>
<dbReference type="PIRSF" id="PIRSF006470">
    <property type="entry name" value="DctB"/>
    <property type="match status" value="1"/>
</dbReference>
<dbReference type="CDD" id="cd13603">
    <property type="entry name" value="PBP2_TRAP_Siap_TeaA_like"/>
    <property type="match status" value="1"/>
</dbReference>
<reference evidence="6" key="1">
    <citation type="submission" date="2010-03" db="EMBL/GenBank/DDBJ databases">
        <title>The genome sequence of Synergistetes sp. SGP1.</title>
        <authorList>
            <consortium name="metaHIT consortium -- http://www.metahit.eu/"/>
            <person name="Pajon A."/>
            <person name="Turner K."/>
            <person name="Parkhill J."/>
            <person name="Wade W."/>
            <person name="Vartoukian S."/>
        </authorList>
    </citation>
    <scope>NUCLEOTIDE SEQUENCE [LARGE SCALE GENOMIC DNA]</scope>
    <source>
        <strain evidence="6">SGP1</strain>
    </source>
</reference>
<dbReference type="GO" id="GO:0055085">
    <property type="term" value="P:transmembrane transport"/>
    <property type="evidence" value="ECO:0007669"/>
    <property type="project" value="InterPro"/>
</dbReference>
<gene>
    <name evidence="5" type="ORF">SY1_11390</name>
</gene>
<keyword evidence="6" id="KW-1185">Reference proteome</keyword>
<accession>A0AB94IX12</accession>
<evidence type="ECO:0000256" key="2">
    <source>
        <dbReference type="ARBA" id="ARBA00022448"/>
    </source>
</evidence>
<protein>
    <submittedName>
        <fullName evidence="5">Tripartite ATP-independent periplasmic transporter solute receptor, DctP family</fullName>
    </submittedName>
</protein>
<keyword evidence="2" id="KW-0813">Transport</keyword>
<dbReference type="EMBL" id="FP929056">
    <property type="protein sequence ID" value="CBL28315.1"/>
    <property type="molecule type" value="Genomic_DNA"/>
</dbReference>
<dbReference type="Proteomes" id="UP000008957">
    <property type="component" value="Chromosome"/>
</dbReference>
<dbReference type="SUPFAM" id="SSF53850">
    <property type="entry name" value="Periplasmic binding protein-like II"/>
    <property type="match status" value="1"/>
</dbReference>